<evidence type="ECO:0000313" key="2">
    <source>
        <dbReference type="EMBL" id="PTB80456.1"/>
    </source>
</evidence>
<dbReference type="EMBL" id="KZ679127">
    <property type="protein sequence ID" value="PTB80456.1"/>
    <property type="molecule type" value="Genomic_DNA"/>
</dbReference>
<evidence type="ECO:0000313" key="3">
    <source>
        <dbReference type="Proteomes" id="UP000240760"/>
    </source>
</evidence>
<dbReference type="AlphaFoldDB" id="A0A2T4CFX7"/>
<dbReference type="Proteomes" id="UP000240760">
    <property type="component" value="Unassembled WGS sequence"/>
</dbReference>
<organism evidence="2 3">
    <name type="scientific">Trichoderma longibrachiatum ATCC 18648</name>
    <dbReference type="NCBI Taxonomy" id="983965"/>
    <lineage>
        <taxon>Eukaryota</taxon>
        <taxon>Fungi</taxon>
        <taxon>Dikarya</taxon>
        <taxon>Ascomycota</taxon>
        <taxon>Pezizomycotina</taxon>
        <taxon>Sordariomycetes</taxon>
        <taxon>Hypocreomycetidae</taxon>
        <taxon>Hypocreales</taxon>
        <taxon>Hypocreaceae</taxon>
        <taxon>Trichoderma</taxon>
    </lineage>
</organism>
<keyword evidence="3" id="KW-1185">Reference proteome</keyword>
<dbReference type="STRING" id="983965.A0A2T4CFX7"/>
<evidence type="ECO:0000256" key="1">
    <source>
        <dbReference type="SAM" id="MobiDB-lite"/>
    </source>
</evidence>
<protein>
    <submittedName>
        <fullName evidence="2">Uncharacterized protein</fullName>
    </submittedName>
</protein>
<sequence length="166" mass="18833">MAPKNNNRGENPPAYGEPPQVPEAAYGGYGGYAGYQQQGQPSNYQQGFQNPQSQQQAYYQPGPQMGYYNQQQGYSQGQYPSGYNQWPQGQYAQGQYGQGQYGQYPPQGYYGDRRPGGTTSGLLGGLALEIGKPITQMIPLWIRFEWWMRSFGYQGRFLWESHELLR</sequence>
<feature type="compositionally biased region" description="Low complexity" evidence="1">
    <location>
        <begin position="34"/>
        <end position="81"/>
    </location>
</feature>
<proteinExistence type="predicted"/>
<gene>
    <name evidence="2" type="ORF">M440DRAFT_1388732</name>
</gene>
<name>A0A2T4CFX7_TRILO</name>
<feature type="region of interest" description="Disordered" evidence="1">
    <location>
        <begin position="96"/>
        <end position="116"/>
    </location>
</feature>
<feature type="region of interest" description="Disordered" evidence="1">
    <location>
        <begin position="1"/>
        <end position="81"/>
    </location>
</feature>
<feature type="compositionally biased region" description="Low complexity" evidence="1">
    <location>
        <begin position="101"/>
        <end position="116"/>
    </location>
</feature>
<reference evidence="2 3" key="1">
    <citation type="submission" date="2016-07" db="EMBL/GenBank/DDBJ databases">
        <title>Multiple horizontal gene transfer events from other fungi enriched the ability of initially mycotrophic Trichoderma (Ascomycota) to feed on dead plant biomass.</title>
        <authorList>
            <consortium name="DOE Joint Genome Institute"/>
            <person name="Aerts A."/>
            <person name="Atanasova L."/>
            <person name="Chenthamara K."/>
            <person name="Zhang J."/>
            <person name="Grujic M."/>
            <person name="Henrissat B."/>
            <person name="Kuo A."/>
            <person name="Salamov A."/>
            <person name="Lipzen A."/>
            <person name="Labutti K."/>
            <person name="Barry K."/>
            <person name="Miao Y."/>
            <person name="Rahimi M.J."/>
            <person name="Shen Q."/>
            <person name="Grigoriev I.V."/>
            <person name="Kubicek C.P."/>
            <person name="Druzhinina I.S."/>
        </authorList>
    </citation>
    <scope>NUCLEOTIDE SEQUENCE [LARGE SCALE GENOMIC DNA]</scope>
    <source>
        <strain evidence="2 3">ATCC 18648</strain>
    </source>
</reference>
<accession>A0A2T4CFX7</accession>